<keyword evidence="3" id="KW-1185">Reference proteome</keyword>
<evidence type="ECO:0000256" key="1">
    <source>
        <dbReference type="ARBA" id="ARBA00005721"/>
    </source>
</evidence>
<accession>A0A839XT58</accession>
<comment type="similarity">
    <text evidence="1">Belongs to the asp23 family.</text>
</comment>
<dbReference type="AlphaFoldDB" id="A0A839XT58"/>
<sequence length="128" mass="13395">MTGQEREPDWDVEPPVLAAIAARAASRVVGVQRLQSGLVGLTGAAIRAVRQRIADVDPAPTEGVRIEVDDTTGSVDVEIDLTISHFEQAAAVARAVQHSVHRTVTDATGIAPRNVSVNILDADPGTAV</sequence>
<comment type="caution">
    <text evidence="2">The sequence shown here is derived from an EMBL/GenBank/DDBJ whole genome shotgun (WGS) entry which is preliminary data.</text>
</comment>
<name>A0A839XT58_9PSEU</name>
<dbReference type="PANTHER" id="PTHR34297">
    <property type="entry name" value="HYPOTHETICAL CYTOSOLIC PROTEIN-RELATED"/>
    <property type="match status" value="1"/>
</dbReference>
<evidence type="ECO:0000313" key="3">
    <source>
        <dbReference type="Proteomes" id="UP000564573"/>
    </source>
</evidence>
<dbReference type="EMBL" id="JACIBS010000001">
    <property type="protein sequence ID" value="MBB3663176.1"/>
    <property type="molecule type" value="Genomic_DNA"/>
</dbReference>
<dbReference type="Proteomes" id="UP000564573">
    <property type="component" value="Unassembled WGS sequence"/>
</dbReference>
<dbReference type="InterPro" id="IPR005531">
    <property type="entry name" value="Asp23"/>
</dbReference>
<protein>
    <submittedName>
        <fullName evidence="2">Putative alkaline shock family protein YloU</fullName>
    </submittedName>
</protein>
<dbReference type="RefSeq" id="WP_183782056.1">
    <property type="nucleotide sequence ID" value="NZ_JACIBS010000001.1"/>
</dbReference>
<organism evidence="2 3">
    <name type="scientific">Prauserella sediminis</name>
    <dbReference type="NCBI Taxonomy" id="577680"/>
    <lineage>
        <taxon>Bacteria</taxon>
        <taxon>Bacillati</taxon>
        <taxon>Actinomycetota</taxon>
        <taxon>Actinomycetes</taxon>
        <taxon>Pseudonocardiales</taxon>
        <taxon>Pseudonocardiaceae</taxon>
        <taxon>Prauserella</taxon>
        <taxon>Prauserella salsuginis group</taxon>
    </lineage>
</organism>
<gene>
    <name evidence="2" type="ORF">FB384_002080</name>
</gene>
<reference evidence="2 3" key="1">
    <citation type="submission" date="2020-08" db="EMBL/GenBank/DDBJ databases">
        <title>Sequencing the genomes of 1000 actinobacteria strains.</title>
        <authorList>
            <person name="Klenk H.-P."/>
        </authorList>
    </citation>
    <scope>NUCLEOTIDE SEQUENCE [LARGE SCALE GENOMIC DNA]</scope>
    <source>
        <strain evidence="2 3">DSM 45267</strain>
    </source>
</reference>
<evidence type="ECO:0000313" key="2">
    <source>
        <dbReference type="EMBL" id="MBB3663176.1"/>
    </source>
</evidence>
<proteinExistence type="inferred from homology"/>
<dbReference type="Pfam" id="PF03780">
    <property type="entry name" value="Asp23"/>
    <property type="match status" value="1"/>
</dbReference>